<reference evidence="2 3" key="1">
    <citation type="submission" date="2022-08" db="EMBL/GenBank/DDBJ databases">
        <title>Aerococcaceae sp. nov isolated from spoiled eye mask.</title>
        <authorList>
            <person name="Zhou G."/>
            <person name="Xie X.-B."/>
            <person name="Shi Q.-S."/>
            <person name="Wang Y.-S."/>
            <person name="Wen X."/>
            <person name="Peng H."/>
            <person name="Yang X.-J."/>
            <person name="Tao H.-B."/>
            <person name="Huang X.-M."/>
        </authorList>
    </citation>
    <scope>NUCLEOTIDE SEQUENCE [LARGE SCALE GENOMIC DNA]</scope>
    <source>
        <strain evidence="3">DM20194951</strain>
    </source>
</reference>
<dbReference type="InterPro" id="IPR040628">
    <property type="entry name" value="BaeRF_family6"/>
</dbReference>
<evidence type="ECO:0000259" key="1">
    <source>
        <dbReference type="Pfam" id="PF18848"/>
    </source>
</evidence>
<dbReference type="Proteomes" id="UP001315967">
    <property type="component" value="Chromosome"/>
</dbReference>
<dbReference type="Pfam" id="PF18848">
    <property type="entry name" value="baeRF_family6"/>
    <property type="match status" value="1"/>
</dbReference>
<dbReference type="EMBL" id="CP102453">
    <property type="protein sequence ID" value="UUX32736.1"/>
    <property type="molecule type" value="Genomic_DNA"/>
</dbReference>
<gene>
    <name evidence="2" type="ORF">NRE15_07340</name>
</gene>
<sequence>MKELLTFPTDELFQENQVYLTISLDTELASINSDKNRIKLDQLIKKAEQIGNENYGAELTAKLVKQAKEFQKDADFQEIGGNNLVLYITPDETYYYLLTRPIDNGVTVSERPNLSAVIENFQYVATYHLLVLSREKMRLFVGQQERLTEVDMSSDADAPVDVATALGEEYTQTSMNAEGSVFHGQSDASAEKEIDLENYFRIVDKYIYENYSKNTHYPLVLFALTENVAEFRRISKNKYLSDYPIEASPVQLSDNDIQERAAKQVNYVAEVRHSELMERFKETTPQFKLESQYNDLAFSSLQGRIDYLLIQKGLEVTGTIDDEGQYVPSPKDDYLSRLIWNTLHAKGKVYLLDADKMPEGIQIAAVLRY</sequence>
<keyword evidence="3" id="KW-1185">Reference proteome</keyword>
<feature type="domain" description="Bacterial archaeo-eukaryotic release factor family 6" evidence="1">
    <location>
        <begin position="126"/>
        <end position="263"/>
    </location>
</feature>
<evidence type="ECO:0000313" key="3">
    <source>
        <dbReference type="Proteomes" id="UP001315967"/>
    </source>
</evidence>
<evidence type="ECO:0000313" key="2">
    <source>
        <dbReference type="EMBL" id="UUX32736.1"/>
    </source>
</evidence>
<protein>
    <recommendedName>
        <fullName evidence="1">Bacterial archaeo-eukaryotic release factor family 6 domain-containing protein</fullName>
    </recommendedName>
</protein>
<proteinExistence type="predicted"/>
<dbReference type="RefSeq" id="WP_313792235.1">
    <property type="nucleotide sequence ID" value="NZ_CP102453.1"/>
</dbReference>
<name>A0ABY5P212_9LACT</name>
<accession>A0ABY5P212</accession>
<organism evidence="2 3">
    <name type="scientific">Fundicoccus culcitae</name>
    <dbReference type="NCBI Taxonomy" id="2969821"/>
    <lineage>
        <taxon>Bacteria</taxon>
        <taxon>Bacillati</taxon>
        <taxon>Bacillota</taxon>
        <taxon>Bacilli</taxon>
        <taxon>Lactobacillales</taxon>
        <taxon>Aerococcaceae</taxon>
        <taxon>Fundicoccus</taxon>
    </lineage>
</organism>